<evidence type="ECO:0000313" key="1">
    <source>
        <dbReference type="EMBL" id="KAK2654070.1"/>
    </source>
</evidence>
<gene>
    <name evidence="1" type="ORF">Ddye_013926</name>
</gene>
<dbReference type="EMBL" id="JANJYI010000004">
    <property type="protein sequence ID" value="KAK2654070.1"/>
    <property type="molecule type" value="Genomic_DNA"/>
</dbReference>
<sequence>MEGWSNCYVRGSKGFRLCAKAKAVKSKLKSWVRSSKLKVVQPYVLEEQLRNIDRHVVSSGWTNTLKQDRVKLVEELWKNLSREEQTWRQKSRINWLRDGDKNTKFFHSVASGRRRHNLIEGVSFNGVSV</sequence>
<proteinExistence type="predicted"/>
<name>A0AAE0CK14_9ROSI</name>
<accession>A0AAE0CK14</accession>
<dbReference type="Proteomes" id="UP001280121">
    <property type="component" value="Unassembled WGS sequence"/>
</dbReference>
<comment type="caution">
    <text evidence="1">The sequence shown here is derived from an EMBL/GenBank/DDBJ whole genome shotgun (WGS) entry which is preliminary data.</text>
</comment>
<evidence type="ECO:0000313" key="2">
    <source>
        <dbReference type="Proteomes" id="UP001280121"/>
    </source>
</evidence>
<organism evidence="1 2">
    <name type="scientific">Dipteronia dyeriana</name>
    <dbReference type="NCBI Taxonomy" id="168575"/>
    <lineage>
        <taxon>Eukaryota</taxon>
        <taxon>Viridiplantae</taxon>
        <taxon>Streptophyta</taxon>
        <taxon>Embryophyta</taxon>
        <taxon>Tracheophyta</taxon>
        <taxon>Spermatophyta</taxon>
        <taxon>Magnoliopsida</taxon>
        <taxon>eudicotyledons</taxon>
        <taxon>Gunneridae</taxon>
        <taxon>Pentapetalae</taxon>
        <taxon>rosids</taxon>
        <taxon>malvids</taxon>
        <taxon>Sapindales</taxon>
        <taxon>Sapindaceae</taxon>
        <taxon>Hippocastanoideae</taxon>
        <taxon>Acereae</taxon>
        <taxon>Dipteronia</taxon>
    </lineage>
</organism>
<dbReference type="AlphaFoldDB" id="A0AAE0CK14"/>
<keyword evidence="2" id="KW-1185">Reference proteome</keyword>
<reference evidence="1" key="1">
    <citation type="journal article" date="2023" name="Plant J.">
        <title>Genome sequences and population genomics provide insights into the demographic history, inbreeding, and mutation load of two 'living fossil' tree species of Dipteronia.</title>
        <authorList>
            <person name="Feng Y."/>
            <person name="Comes H.P."/>
            <person name="Chen J."/>
            <person name="Zhu S."/>
            <person name="Lu R."/>
            <person name="Zhang X."/>
            <person name="Li P."/>
            <person name="Qiu J."/>
            <person name="Olsen K.M."/>
            <person name="Qiu Y."/>
        </authorList>
    </citation>
    <scope>NUCLEOTIDE SEQUENCE</scope>
    <source>
        <strain evidence="1">KIB01</strain>
    </source>
</reference>
<protein>
    <submittedName>
        <fullName evidence="1">Uncharacterized protein</fullName>
    </submittedName>
</protein>